<protein>
    <recommendedName>
        <fullName evidence="3">Transcriptional regulator</fullName>
    </recommendedName>
</protein>
<evidence type="ECO:0008006" key="3">
    <source>
        <dbReference type="Google" id="ProtNLM"/>
    </source>
</evidence>
<dbReference type="Proteomes" id="UP001197827">
    <property type="component" value="Unassembled WGS sequence"/>
</dbReference>
<dbReference type="EMBL" id="JAJDKQ010000014">
    <property type="protein sequence ID" value="MCB8562003.1"/>
    <property type="molecule type" value="Genomic_DNA"/>
</dbReference>
<dbReference type="RefSeq" id="WP_118306039.1">
    <property type="nucleotide sequence ID" value="NZ_JAJDKQ010000014.1"/>
</dbReference>
<evidence type="ECO:0000313" key="2">
    <source>
        <dbReference type="Proteomes" id="UP001197827"/>
    </source>
</evidence>
<gene>
    <name evidence="1" type="ORF">LJD74_08305</name>
</gene>
<name>A0AAW4VJZ6_9FIRM</name>
<sequence>MYKRLNDQEVKIKKIVVNSLRKYYKLQDEKDDLTVEMTAVSTSLLKISQGIHYLKPDKYFISAVLEKEEKETFVSNYSSYINMLDKYNHELKELIEFKYKLNYSREKISLQTYKSLTRLSYYLNIAVLLLAVLDHNIDYTIDNYIEYFNQYTLNYQIKEHVKVLCVQEEGDTQEVFDQISKIFNIRKEEFLSIILNDNLKSSRYILKLFYTFAFLHPNIDFNLQNFKIKAKNTKITNKEMKTILNFKNK</sequence>
<comment type="caution">
    <text evidence="1">The sequence shown here is derived from an EMBL/GenBank/DDBJ whole genome shotgun (WGS) entry which is preliminary data.</text>
</comment>
<organism evidence="1 2">
    <name type="scientific">Faecalibacillus intestinalis</name>
    <dbReference type="NCBI Taxonomy" id="1982626"/>
    <lineage>
        <taxon>Bacteria</taxon>
        <taxon>Bacillati</taxon>
        <taxon>Bacillota</taxon>
        <taxon>Erysipelotrichia</taxon>
        <taxon>Erysipelotrichales</taxon>
        <taxon>Coprobacillaceae</taxon>
        <taxon>Faecalibacillus</taxon>
    </lineage>
</organism>
<evidence type="ECO:0000313" key="1">
    <source>
        <dbReference type="EMBL" id="MCB8562003.1"/>
    </source>
</evidence>
<accession>A0AAW4VJZ6</accession>
<proteinExistence type="predicted"/>
<reference evidence="1" key="1">
    <citation type="submission" date="2021-10" db="EMBL/GenBank/DDBJ databases">
        <title>Collection of gut derived symbiotic bacterial strains cultured from healthy donors.</title>
        <authorList>
            <person name="Lin H."/>
            <person name="Littmann E."/>
            <person name="Kohout C."/>
            <person name="Pamer E.G."/>
        </authorList>
    </citation>
    <scope>NUCLEOTIDE SEQUENCE</scope>
    <source>
        <strain evidence="1">DFI.5.2</strain>
    </source>
</reference>
<dbReference type="AlphaFoldDB" id="A0AAW4VJZ6"/>